<feature type="transmembrane region" description="Helical" evidence="1">
    <location>
        <begin position="137"/>
        <end position="161"/>
    </location>
</feature>
<comment type="caution">
    <text evidence="2">The sequence shown here is derived from an EMBL/GenBank/DDBJ whole genome shotgun (WGS) entry which is preliminary data.</text>
</comment>
<keyword evidence="1" id="KW-1133">Transmembrane helix</keyword>
<organism evidence="2 3">
    <name type="scientific">Paracoccus onchidii</name>
    <dbReference type="NCBI Taxonomy" id="3017813"/>
    <lineage>
        <taxon>Bacteria</taxon>
        <taxon>Pseudomonadati</taxon>
        <taxon>Pseudomonadota</taxon>
        <taxon>Alphaproteobacteria</taxon>
        <taxon>Rhodobacterales</taxon>
        <taxon>Paracoccaceae</taxon>
        <taxon>Paracoccus</taxon>
    </lineage>
</organism>
<dbReference type="Proteomes" id="UP001165641">
    <property type="component" value="Unassembled WGS sequence"/>
</dbReference>
<evidence type="ECO:0000313" key="2">
    <source>
        <dbReference type="EMBL" id="MDB6177636.1"/>
    </source>
</evidence>
<feature type="transmembrane region" description="Helical" evidence="1">
    <location>
        <begin position="21"/>
        <end position="44"/>
    </location>
</feature>
<reference evidence="2" key="1">
    <citation type="submission" date="2022-12" db="EMBL/GenBank/DDBJ databases">
        <title>Paracoccus onchidii sp. nov., isolated from a marine invertebrate from the South China Sea.</title>
        <authorList>
            <person name="Xu S."/>
            <person name="Liu Z."/>
            <person name="Xu Y."/>
        </authorList>
    </citation>
    <scope>NUCLEOTIDE SEQUENCE</scope>
    <source>
        <strain evidence="2">Z330</strain>
    </source>
</reference>
<accession>A0ABT4ZE76</accession>
<dbReference type="EMBL" id="JAQBIE010000010">
    <property type="protein sequence ID" value="MDB6177636.1"/>
    <property type="molecule type" value="Genomic_DNA"/>
</dbReference>
<evidence type="ECO:0000256" key="1">
    <source>
        <dbReference type="SAM" id="Phobius"/>
    </source>
</evidence>
<sequence>MLRFLKPKLLQNLQTLRRVSRILWVRVALITALSVLAALLAQPLDGLLPSSSKDRFSQSSTLPILTILASGMLSVATFSLGVMVASHRTLADQSTPRIHRLLVEDTSTQSMLATFIGAFVFSLCGIILFRAQYYSDGAAVIVFAATVFVVGAVVISLIRWIGQLTRIGSMEYALDRAEAAAQEALWNMQRYPCLGGIAWSGRGESVPDMAAFRSPESGFLCRVDMKKLQSLADEGDTRIYVKAIPGDRLLRGEVLGWTADHLAAEGLAECFAIESSRSVDHDPQYALTILREAGSKALSPGINDQGTALEVVARLERLLWSKGEADDREDPLYRSVYIPASDYTGLSICAFRILARDGASSIEVLLALTNAISRLSTRADVLDRETATALLQDIHDYGNTGLSTRREKDRLGSALKEAGLEAG</sequence>
<feature type="transmembrane region" description="Helical" evidence="1">
    <location>
        <begin position="111"/>
        <end position="131"/>
    </location>
</feature>
<dbReference type="Pfam" id="PF10011">
    <property type="entry name" value="DUF2254"/>
    <property type="match status" value="1"/>
</dbReference>
<feature type="transmembrane region" description="Helical" evidence="1">
    <location>
        <begin position="64"/>
        <end position="90"/>
    </location>
</feature>
<keyword evidence="1" id="KW-0472">Membrane</keyword>
<dbReference type="InterPro" id="IPR018723">
    <property type="entry name" value="DUF2254_membrane"/>
</dbReference>
<protein>
    <submittedName>
        <fullName evidence="2">DUF2254 domain-containing protein</fullName>
    </submittedName>
</protein>
<gene>
    <name evidence="2" type="ORF">PAF17_08935</name>
</gene>
<dbReference type="RefSeq" id="WP_271888762.1">
    <property type="nucleotide sequence ID" value="NZ_JAQBIE010000010.1"/>
</dbReference>
<name>A0ABT4ZE76_9RHOB</name>
<keyword evidence="3" id="KW-1185">Reference proteome</keyword>
<evidence type="ECO:0000313" key="3">
    <source>
        <dbReference type="Proteomes" id="UP001165641"/>
    </source>
</evidence>
<proteinExistence type="predicted"/>
<keyword evidence="1" id="KW-0812">Transmembrane</keyword>